<dbReference type="Proteomes" id="UP000191905">
    <property type="component" value="Unassembled WGS sequence"/>
</dbReference>
<dbReference type="EMBL" id="MDET01000014">
    <property type="protein sequence ID" value="OQM75607.1"/>
    <property type="molecule type" value="Genomic_DNA"/>
</dbReference>
<organism evidence="1 2">
    <name type="scientific">Manganibacter manganicus</name>
    <dbReference type="NCBI Taxonomy" id="1873176"/>
    <lineage>
        <taxon>Bacteria</taxon>
        <taxon>Pseudomonadati</taxon>
        <taxon>Pseudomonadota</taxon>
        <taxon>Alphaproteobacteria</taxon>
        <taxon>Hyphomicrobiales</taxon>
        <taxon>Phyllobacteriaceae</taxon>
        <taxon>Manganibacter</taxon>
    </lineage>
</organism>
<dbReference type="STRING" id="1873176.BFN67_17700"/>
<sequence>MSADPFITIGDMRRIYCVRGVKRAFADMELDFPAFLRHGIRASAIRGRGYDAMLDRVLDSMRSHDGR</sequence>
<comment type="caution">
    <text evidence="1">The sequence shown here is derived from an EMBL/GenBank/DDBJ whole genome shotgun (WGS) entry which is preliminary data.</text>
</comment>
<proteinExistence type="predicted"/>
<evidence type="ECO:0000313" key="1">
    <source>
        <dbReference type="EMBL" id="OQM75607.1"/>
    </source>
</evidence>
<accession>A0A1V8RR00</accession>
<keyword evidence="2" id="KW-1185">Reference proteome</keyword>
<protein>
    <submittedName>
        <fullName evidence="1">Uncharacterized protein</fullName>
    </submittedName>
</protein>
<gene>
    <name evidence="1" type="ORF">BFN67_17700</name>
</gene>
<reference evidence="1 2" key="1">
    <citation type="journal article" date="2016" name="Int. J. Syst. Evol. Microbiol.">
        <title>Pseudaminobacter manganicus sp. nov., isolated from sludge of a manganese mine.</title>
        <authorList>
            <person name="Li J."/>
            <person name="Huang J."/>
            <person name="Liao S."/>
            <person name="Wang G."/>
        </authorList>
    </citation>
    <scope>NUCLEOTIDE SEQUENCE [LARGE SCALE GENOMIC DNA]</scope>
    <source>
        <strain evidence="1 2">JH-7</strain>
    </source>
</reference>
<name>A0A1V8RR00_9HYPH</name>
<dbReference type="AlphaFoldDB" id="A0A1V8RR00"/>
<evidence type="ECO:0000313" key="2">
    <source>
        <dbReference type="Proteomes" id="UP000191905"/>
    </source>
</evidence>